<dbReference type="InterPro" id="IPR001849">
    <property type="entry name" value="PH_domain"/>
</dbReference>
<dbReference type="Pfam" id="PF00169">
    <property type="entry name" value="PH"/>
    <property type="match status" value="1"/>
</dbReference>
<sequence length="1504" mass="166378">MPDRSNLQPLLLTPFAAPSLDTSPETLLVADSQASVQHKDAQVTPSRVKRLSAAVEKSVEKTVDKLSRSINGMGARTSPPTPPPGSGHRRLFSLTRKGKHKDNPGEAENSFSPVSNLTSSASRSTSPRPASSSTPTATNRDEFPFFASPKPKKASLSTTMPNDDSPFITPPSPPPRPPLSPFRGDGSMRAGTQTLIQALQALPWAEVENDEDILAPDAASSDEDESPREPRLASSIHTIHRPVARSRRLSYSIPAPKRDGASPYSSMPEEDSELLNSEEEPEVEDFEEAPRPLDASPSSSAIHSEKGKGRPTALSQSRMLFSRTGSTATVRLQRRAGLAEKLKEVFELDAIEEVWAEMPCWLLRSILLQGYMYLTNSYLCFFAHMPSREDQVLKSGSLNKKAQRTKRWIKHWFVLKNDALSWYQSSSDPYFPHGIVDLRYAMSCDSVGEKGFRVRTNQKVVHLTADSVPSREEWVKAIRKVIFKAQNMGDSVKIAIPYSLVLDVEKSSAMDFSETIEVKVFDKEEHFSVDSYFFAYFHDLPGALEQIRDAVRANRIHPDRSGTPQTLLDTTLPRHPVVPDRSISLLTEGAVAKTTSGFRLTSLLRPFQETLGRSHDSQPTLTEAPSDMEDFTHISRRPKSSSFVPLSTSLKPVEGLPETRPESAAKVQTTLPATHDHTYPPSTSVSPIDPNHPSLSRESTGSWGVGVPSWFKGPRRVFGNLTSSEQTLAPRSAGVREMYSSTAISPSLPNSRSTMGDLAFSILETPDIPVDAEATEKFRSAFAYDEKETLLGYFPGYIYRLLPVYGRLHISTNFFCFKSSGALAARTRMALPIRDILTMEKSRATRFGHHGLVIIVKGHEELFFEFGAEDKRDAFMALLDRQMDDVRRRLAQGDPTSPDKRHALVLEEFDTSARRVTDHDGEADPSPVNESMSESLPAVMFTSASSTFLTFKPAKSLHFTFLTIGSRGDVQPYIALAKGLMVDGHRCKIATHGEFKDWIESHGIDFGYVGGDPAELMRICVENGTFTVSFLKEGLLKFRGWVDDLLKTSWEACQNTDVLIESPSAMGGYHIAEALGIPYFRAFTMTWSRTRAYPHAFAVPDRKMGGGYNYMSYVMFDQVFWRATAGQINRWRRNLLHLGSTSLDKMEPHKVPFLYNFSPHVVPPPLDWPEWIRVTGLSISVSARAISHPLAGYWFLEDADVSAKKWTPPPDLVEFIDNAHAEGKKVVYIGFGSIVVSDPKGMTKCVIEAVIRSGVCAILSKGWSDRLHVKSGAEVSEPDEPLPKQIYAISSIPHDWLFQRIDAACHHGGAGTTGASLRAGIPTIIRPFFGDQLFWADRVEALGVGSGVRKLTVNHLTDALISATTDIKQIDRARLLGEQIRSENGVSTAIECIYRDLEYARSLVKRGDITTEDEDEDIEHSTVKTQTHSGSQSGYSSSGSGRRAPSEDWSVISEQDDRRSSLGSVYRTSPSKRTSLTAAVLSVLPNSLQAPASPRGRRHSFSDA</sequence>
<keyword evidence="6" id="KW-0963">Cytoplasm</keyword>
<dbReference type="InterPro" id="IPR002213">
    <property type="entry name" value="UDP_glucos_trans"/>
</dbReference>
<dbReference type="PANTHER" id="PTHR48050:SF25">
    <property type="entry name" value="STEROL 3-BETA-GLUCOSYLTRANSFERASE"/>
    <property type="match status" value="1"/>
</dbReference>
<comment type="catalytic activity">
    <reaction evidence="16">
        <text>ergosterol + UDP-alpha-D-glucose = ergosteryl 3-beta-D-glucoside + UDP + H(+)</text>
        <dbReference type="Rhea" id="RHEA:61836"/>
        <dbReference type="ChEBI" id="CHEBI:15378"/>
        <dbReference type="ChEBI" id="CHEBI:16933"/>
        <dbReference type="ChEBI" id="CHEBI:52973"/>
        <dbReference type="ChEBI" id="CHEBI:58223"/>
        <dbReference type="ChEBI" id="CHEBI:58885"/>
    </reaction>
    <physiologicalReaction direction="left-to-right" evidence="16">
        <dbReference type="Rhea" id="RHEA:61837"/>
    </physiologicalReaction>
</comment>
<evidence type="ECO:0000256" key="14">
    <source>
        <dbReference type="ARBA" id="ARBA00023221"/>
    </source>
</evidence>
<feature type="domain" description="PH" evidence="19">
    <location>
        <begin position="391"/>
        <end position="483"/>
    </location>
</feature>
<keyword evidence="12" id="KW-0472">Membrane</keyword>
<dbReference type="GO" id="GO:0016126">
    <property type="term" value="P:sterol biosynthetic process"/>
    <property type="evidence" value="ECO:0007669"/>
    <property type="project" value="UniProtKB-KW"/>
</dbReference>
<feature type="region of interest" description="Disordered" evidence="18">
    <location>
        <begin position="1411"/>
        <end position="1474"/>
    </location>
</feature>
<dbReference type="InterPro" id="IPR010610">
    <property type="entry name" value="EryCIII-like_C"/>
</dbReference>
<feature type="region of interest" description="Disordered" evidence="18">
    <location>
        <begin position="217"/>
        <end position="318"/>
    </location>
</feature>
<evidence type="ECO:0000256" key="3">
    <source>
        <dbReference type="ARBA" id="ARBA00006962"/>
    </source>
</evidence>
<dbReference type="PANTHER" id="PTHR48050">
    <property type="entry name" value="STEROL 3-BETA-GLUCOSYLTRANSFERASE"/>
    <property type="match status" value="1"/>
</dbReference>
<evidence type="ECO:0000256" key="8">
    <source>
        <dbReference type="ARBA" id="ARBA00022676"/>
    </source>
</evidence>
<evidence type="ECO:0000313" key="20">
    <source>
        <dbReference type="EMBL" id="KAG5648261.1"/>
    </source>
</evidence>
<dbReference type="EMBL" id="JABCKV010000004">
    <property type="protein sequence ID" value="KAG5648261.1"/>
    <property type="molecule type" value="Genomic_DNA"/>
</dbReference>
<keyword evidence="13" id="KW-1207">Sterol metabolism</keyword>
<comment type="caution">
    <text evidence="20">The sequence shown here is derived from an EMBL/GenBank/DDBJ whole genome shotgun (WGS) entry which is preliminary data.</text>
</comment>
<keyword evidence="11" id="KW-0756">Sterol biosynthesis</keyword>
<feature type="compositionally biased region" description="Polar residues" evidence="18">
    <location>
        <begin position="640"/>
        <end position="650"/>
    </location>
</feature>
<evidence type="ECO:0000256" key="12">
    <source>
        <dbReference type="ARBA" id="ARBA00023136"/>
    </source>
</evidence>
<keyword evidence="10" id="KW-0443">Lipid metabolism</keyword>
<dbReference type="SUPFAM" id="SSF53756">
    <property type="entry name" value="UDP-Glycosyltransferase/glycogen phosphorylase"/>
    <property type="match status" value="1"/>
</dbReference>
<evidence type="ECO:0000256" key="7">
    <source>
        <dbReference type="ARBA" id="ARBA00022516"/>
    </source>
</evidence>
<evidence type="ECO:0000313" key="21">
    <source>
        <dbReference type="Proteomes" id="UP000775547"/>
    </source>
</evidence>
<feature type="region of interest" description="Disordered" evidence="18">
    <location>
        <begin position="33"/>
        <end position="193"/>
    </location>
</feature>
<dbReference type="InterPro" id="IPR048065">
    <property type="entry name" value="ATG26_PH_GRAM2"/>
</dbReference>
<evidence type="ECO:0000256" key="6">
    <source>
        <dbReference type="ARBA" id="ARBA00022490"/>
    </source>
</evidence>
<dbReference type="InterPro" id="IPR011993">
    <property type="entry name" value="PH-like_dom_sf"/>
</dbReference>
<dbReference type="CDD" id="cd03784">
    <property type="entry name" value="GT1_Gtf-like"/>
    <property type="match status" value="1"/>
</dbReference>
<comment type="similarity">
    <text evidence="3">Belongs to the glycosyltransferase 28 family.</text>
</comment>
<keyword evidence="21" id="KW-1185">Reference proteome</keyword>
<feature type="compositionally biased region" description="Pro residues" evidence="18">
    <location>
        <begin position="168"/>
        <end position="180"/>
    </location>
</feature>
<evidence type="ECO:0000256" key="4">
    <source>
        <dbReference type="ARBA" id="ARBA00012650"/>
    </source>
</evidence>
<dbReference type="FunFam" id="2.30.29.30:FF:000391">
    <property type="entry name" value="Sterol 3-beta-glucosyltransferase"/>
    <property type="match status" value="1"/>
</dbReference>
<dbReference type="GO" id="GO:0016906">
    <property type="term" value="F:sterol 3-beta-glucosyltransferase activity"/>
    <property type="evidence" value="ECO:0007669"/>
    <property type="project" value="UniProtKB-EC"/>
</dbReference>
<dbReference type="Pfam" id="PF02893">
    <property type="entry name" value="GRAM"/>
    <property type="match status" value="1"/>
</dbReference>
<accession>A0A9P7GE47</accession>
<name>A0A9P7GE47_9AGAR</name>
<dbReference type="CDD" id="cd13215">
    <property type="entry name" value="PH-GRAM1_AGT26"/>
    <property type="match status" value="1"/>
</dbReference>
<feature type="compositionally biased region" description="Low complexity" evidence="18">
    <location>
        <begin position="1429"/>
        <end position="1441"/>
    </location>
</feature>
<dbReference type="Gene3D" id="2.30.29.30">
    <property type="entry name" value="Pleckstrin-homology domain (PH domain)/Phosphotyrosine-binding domain (PTB)"/>
    <property type="match status" value="2"/>
</dbReference>
<evidence type="ECO:0000256" key="18">
    <source>
        <dbReference type="SAM" id="MobiDB-lite"/>
    </source>
</evidence>
<feature type="compositionally biased region" description="Polar residues" evidence="18">
    <location>
        <begin position="1461"/>
        <end position="1474"/>
    </location>
</feature>
<protein>
    <recommendedName>
        <fullName evidence="5">Sterol 3-beta-glucosyltransferase</fullName>
        <ecNumber evidence="4">2.4.1.173</ecNumber>
    </recommendedName>
    <alternativeName>
        <fullName evidence="15">Autophagy-related protein 26</fullName>
    </alternativeName>
</protein>
<dbReference type="OrthoDB" id="10261837at2759"/>
<dbReference type="Pfam" id="PF06722">
    <property type="entry name" value="EryCIII-like_C"/>
    <property type="match status" value="1"/>
</dbReference>
<dbReference type="InterPro" id="IPR048066">
    <property type="entry name" value="ATG26_PH_GRAM1"/>
</dbReference>
<keyword evidence="14" id="KW-0753">Steroid metabolism</keyword>
<dbReference type="FunFam" id="3.40.50.2000:FF:000029">
    <property type="entry name" value="Sterol 3-beta-glucosyltransferase"/>
    <property type="match status" value="1"/>
</dbReference>
<dbReference type="Gene3D" id="3.40.50.2000">
    <property type="entry name" value="Glycogen Phosphorylase B"/>
    <property type="match status" value="2"/>
</dbReference>
<feature type="region of interest" description="Disordered" evidence="18">
    <location>
        <begin position="1485"/>
        <end position="1504"/>
    </location>
</feature>
<feature type="region of interest" description="Disordered" evidence="18">
    <location>
        <begin position="638"/>
        <end position="700"/>
    </location>
</feature>
<evidence type="ECO:0000256" key="1">
    <source>
        <dbReference type="ARBA" id="ARBA00004170"/>
    </source>
</evidence>
<dbReference type="GO" id="GO:0016020">
    <property type="term" value="C:membrane"/>
    <property type="evidence" value="ECO:0007669"/>
    <property type="project" value="UniProtKB-SubCell"/>
</dbReference>
<dbReference type="CDD" id="cd13216">
    <property type="entry name" value="PH-GRAM2_AGT26"/>
    <property type="match status" value="1"/>
</dbReference>
<feature type="compositionally biased region" description="Basic residues" evidence="18">
    <location>
        <begin position="87"/>
        <end position="100"/>
    </location>
</feature>
<feature type="compositionally biased region" description="Basic residues" evidence="18">
    <location>
        <begin position="1495"/>
        <end position="1504"/>
    </location>
</feature>
<comment type="catalytic activity">
    <reaction evidence="17">
        <text>a sterol + UDP-alpha-D-glucose = a sterol 3-beta-D-glucoside + UDP + H(+)</text>
        <dbReference type="Rhea" id="RHEA:22724"/>
        <dbReference type="ChEBI" id="CHEBI:15378"/>
        <dbReference type="ChEBI" id="CHEBI:15889"/>
        <dbReference type="ChEBI" id="CHEBI:37424"/>
        <dbReference type="ChEBI" id="CHEBI:58223"/>
        <dbReference type="ChEBI" id="CHEBI:58885"/>
        <dbReference type="EC" id="2.4.1.173"/>
    </reaction>
    <physiologicalReaction direction="left-to-right" evidence="17">
        <dbReference type="Rhea" id="RHEA:22725"/>
    </physiologicalReaction>
</comment>
<dbReference type="InterPro" id="IPR050426">
    <property type="entry name" value="Glycosyltransferase_28"/>
</dbReference>
<dbReference type="SUPFAM" id="SSF50729">
    <property type="entry name" value="PH domain-like"/>
    <property type="match status" value="1"/>
</dbReference>
<evidence type="ECO:0000256" key="2">
    <source>
        <dbReference type="ARBA" id="ARBA00004496"/>
    </source>
</evidence>
<keyword evidence="9" id="KW-0808">Transferase</keyword>
<evidence type="ECO:0000256" key="5">
    <source>
        <dbReference type="ARBA" id="ARBA00017894"/>
    </source>
</evidence>
<reference evidence="20" key="2">
    <citation type="submission" date="2021-10" db="EMBL/GenBank/DDBJ databases">
        <title>Phylogenomics reveals ancestral predisposition of the termite-cultivated fungus Termitomyces towards a domesticated lifestyle.</title>
        <authorList>
            <person name="Auxier B."/>
            <person name="Grum-Grzhimaylo A."/>
            <person name="Cardenas M.E."/>
            <person name="Lodge J.D."/>
            <person name="Laessoe T."/>
            <person name="Pedersen O."/>
            <person name="Smith M.E."/>
            <person name="Kuyper T.W."/>
            <person name="Franco-Molano E.A."/>
            <person name="Baroni T.J."/>
            <person name="Aanen D.K."/>
        </authorList>
    </citation>
    <scope>NUCLEOTIDE SEQUENCE</scope>
    <source>
        <strain evidence="20">AP01</strain>
        <tissue evidence="20">Mycelium</tissue>
    </source>
</reference>
<evidence type="ECO:0000256" key="13">
    <source>
        <dbReference type="ARBA" id="ARBA00023166"/>
    </source>
</evidence>
<evidence type="ECO:0000256" key="16">
    <source>
        <dbReference type="ARBA" id="ARBA00047886"/>
    </source>
</evidence>
<dbReference type="InterPro" id="IPR004276">
    <property type="entry name" value="GlycoTrans_28_N"/>
</dbReference>
<dbReference type="GO" id="GO:0005737">
    <property type="term" value="C:cytoplasm"/>
    <property type="evidence" value="ECO:0007669"/>
    <property type="project" value="UniProtKB-SubCell"/>
</dbReference>
<feature type="compositionally biased region" description="Low complexity" evidence="18">
    <location>
        <begin position="118"/>
        <end position="138"/>
    </location>
</feature>
<dbReference type="EC" id="2.4.1.173" evidence="4"/>
<evidence type="ECO:0000259" key="19">
    <source>
        <dbReference type="PROSITE" id="PS50003"/>
    </source>
</evidence>
<feature type="compositionally biased region" description="Basic and acidic residues" evidence="18">
    <location>
        <begin position="57"/>
        <end position="67"/>
    </location>
</feature>
<dbReference type="SMART" id="SM00233">
    <property type="entry name" value="PH"/>
    <property type="match status" value="1"/>
</dbReference>
<dbReference type="SMART" id="SM00568">
    <property type="entry name" value="GRAM"/>
    <property type="match status" value="2"/>
</dbReference>
<evidence type="ECO:0000256" key="9">
    <source>
        <dbReference type="ARBA" id="ARBA00022679"/>
    </source>
</evidence>
<keyword evidence="10" id="KW-0752">Steroid biosynthesis</keyword>
<reference evidence="20" key="1">
    <citation type="submission" date="2020-07" db="EMBL/GenBank/DDBJ databases">
        <authorList>
            <person name="Nieuwenhuis M."/>
            <person name="Van De Peppel L.J.J."/>
        </authorList>
    </citation>
    <scope>NUCLEOTIDE SEQUENCE</scope>
    <source>
        <strain evidence="20">AP01</strain>
        <tissue evidence="20">Mycelium</tissue>
    </source>
</reference>
<dbReference type="Proteomes" id="UP000775547">
    <property type="component" value="Unassembled WGS sequence"/>
</dbReference>
<evidence type="ECO:0000256" key="11">
    <source>
        <dbReference type="ARBA" id="ARBA00023011"/>
    </source>
</evidence>
<dbReference type="PROSITE" id="PS50003">
    <property type="entry name" value="PH_DOMAIN"/>
    <property type="match status" value="1"/>
</dbReference>
<dbReference type="FunFam" id="3.40.50.2000:FF:000009">
    <property type="entry name" value="Sterol 3-beta-glucosyltransferase UGT80A2"/>
    <property type="match status" value="1"/>
</dbReference>
<keyword evidence="7" id="KW-0444">Lipid biosynthesis</keyword>
<dbReference type="InterPro" id="IPR004182">
    <property type="entry name" value="GRAM"/>
</dbReference>
<dbReference type="Pfam" id="PF03033">
    <property type="entry name" value="Glyco_transf_28"/>
    <property type="match status" value="1"/>
</dbReference>
<feature type="compositionally biased region" description="Acidic residues" evidence="18">
    <location>
        <begin position="217"/>
        <end position="226"/>
    </location>
</feature>
<proteinExistence type="inferred from homology"/>
<feature type="compositionally biased region" description="Acidic residues" evidence="18">
    <location>
        <begin position="268"/>
        <end position="287"/>
    </location>
</feature>
<keyword evidence="8" id="KW-0328">Glycosyltransferase</keyword>
<evidence type="ECO:0000256" key="17">
    <source>
        <dbReference type="ARBA" id="ARBA00049453"/>
    </source>
</evidence>
<gene>
    <name evidence="20" type="ORF">DXG03_006219</name>
</gene>
<comment type="subcellular location">
    <subcellularLocation>
        <location evidence="2">Cytoplasm</location>
    </subcellularLocation>
    <subcellularLocation>
        <location evidence="1">Membrane</location>
        <topology evidence="1">Peripheral membrane protein</topology>
    </subcellularLocation>
</comment>
<evidence type="ECO:0000256" key="15">
    <source>
        <dbReference type="ARBA" id="ARBA00029843"/>
    </source>
</evidence>
<organism evidence="20 21">
    <name type="scientific">Asterophora parasitica</name>
    <dbReference type="NCBI Taxonomy" id="117018"/>
    <lineage>
        <taxon>Eukaryota</taxon>
        <taxon>Fungi</taxon>
        <taxon>Dikarya</taxon>
        <taxon>Basidiomycota</taxon>
        <taxon>Agaricomycotina</taxon>
        <taxon>Agaricomycetes</taxon>
        <taxon>Agaricomycetidae</taxon>
        <taxon>Agaricales</taxon>
        <taxon>Tricholomatineae</taxon>
        <taxon>Lyophyllaceae</taxon>
        <taxon>Asterophora</taxon>
    </lineage>
</organism>
<feature type="compositionally biased region" description="Basic residues" evidence="18">
    <location>
        <begin position="238"/>
        <end position="248"/>
    </location>
</feature>
<dbReference type="GO" id="GO:0005975">
    <property type="term" value="P:carbohydrate metabolic process"/>
    <property type="evidence" value="ECO:0007669"/>
    <property type="project" value="InterPro"/>
</dbReference>
<evidence type="ECO:0000256" key="10">
    <source>
        <dbReference type="ARBA" id="ARBA00022955"/>
    </source>
</evidence>